<comment type="caution">
    <text evidence="2">The sequence shown here is derived from an EMBL/GenBank/DDBJ whole genome shotgun (WGS) entry which is preliminary data.</text>
</comment>
<keyword evidence="1" id="KW-0812">Transmembrane</keyword>
<name>A0A2M6WYB2_9BACT</name>
<reference evidence="3" key="1">
    <citation type="submission" date="2017-09" db="EMBL/GenBank/DDBJ databases">
        <title>Depth-based differentiation of microbial function through sediment-hosted aquifers and enrichment of novel symbionts in the deep terrestrial subsurface.</title>
        <authorList>
            <person name="Probst A.J."/>
            <person name="Ladd B."/>
            <person name="Jarett J.K."/>
            <person name="Geller-Mcgrath D.E."/>
            <person name="Sieber C.M.K."/>
            <person name="Emerson J.B."/>
            <person name="Anantharaman K."/>
            <person name="Thomas B.C."/>
            <person name="Malmstrom R."/>
            <person name="Stieglmeier M."/>
            <person name="Klingl A."/>
            <person name="Woyke T."/>
            <person name="Ryan C.M."/>
            <person name="Banfield J.F."/>
        </authorList>
    </citation>
    <scope>NUCLEOTIDE SEQUENCE [LARGE SCALE GENOMIC DNA]</scope>
</reference>
<accession>A0A2M6WYB2</accession>
<gene>
    <name evidence="2" type="ORF">COT71_04190</name>
</gene>
<keyword evidence="1" id="KW-1133">Transmembrane helix</keyword>
<organism evidence="2 3">
    <name type="scientific">Candidatus Andersenbacteria bacterium CG10_big_fil_rev_8_21_14_0_10_54_11</name>
    <dbReference type="NCBI Taxonomy" id="1974485"/>
    <lineage>
        <taxon>Bacteria</taxon>
        <taxon>Candidatus Anderseniibacteriota</taxon>
    </lineage>
</organism>
<dbReference type="EMBL" id="PEZP01000044">
    <property type="protein sequence ID" value="PIT97792.1"/>
    <property type="molecule type" value="Genomic_DNA"/>
</dbReference>
<sequence length="319" mass="34055">MDTPTAMPDLLDAFGGRSRRGWLVAAVAAVIAAVVLAALVYRQRDRHYNPVLVTQSFAHLAEVPGMRTAAELTLHLPPAPRGETRPLGDISASVDGTLVRDGEESPQFTGTFTATAAGRGTTLAATGDVRIFADAVLFYLRDFPTLLNPAGDLVETWTHVPAHLLTVHNGADVHQALAAVAEQLNFVSAGYDEGGRLVYFSGTPTREAAAQLATALAQPSSGNPVFDIVARLLKTGAVQRLDVWINPQTLQLTRLEADFTRTLEDGSSFDFATLTMSFSEDITSASVNRPEAGLSVKPEVFRRLFGGGEVAEVQVEGNE</sequence>
<keyword evidence="1" id="KW-0472">Membrane</keyword>
<feature type="transmembrane region" description="Helical" evidence="1">
    <location>
        <begin position="20"/>
        <end position="41"/>
    </location>
</feature>
<evidence type="ECO:0000313" key="3">
    <source>
        <dbReference type="Proteomes" id="UP000230731"/>
    </source>
</evidence>
<proteinExistence type="predicted"/>
<dbReference type="Proteomes" id="UP000230731">
    <property type="component" value="Unassembled WGS sequence"/>
</dbReference>
<evidence type="ECO:0000256" key="1">
    <source>
        <dbReference type="SAM" id="Phobius"/>
    </source>
</evidence>
<evidence type="ECO:0000313" key="2">
    <source>
        <dbReference type="EMBL" id="PIT97792.1"/>
    </source>
</evidence>
<protein>
    <submittedName>
        <fullName evidence="2">Uncharacterized protein</fullName>
    </submittedName>
</protein>
<dbReference type="AlphaFoldDB" id="A0A2M6WYB2"/>